<protein>
    <recommendedName>
        <fullName evidence="3">ABC-type Mn/Zn transport systems, ATPase component</fullName>
    </recommendedName>
</protein>
<evidence type="ECO:0008006" key="3">
    <source>
        <dbReference type="Google" id="ProtNLM"/>
    </source>
</evidence>
<organism evidence="1 2">
    <name type="scientific">Dactylosporangium aurantiacum</name>
    <dbReference type="NCBI Taxonomy" id="35754"/>
    <lineage>
        <taxon>Bacteria</taxon>
        <taxon>Bacillati</taxon>
        <taxon>Actinomycetota</taxon>
        <taxon>Actinomycetes</taxon>
        <taxon>Micromonosporales</taxon>
        <taxon>Micromonosporaceae</taxon>
        <taxon>Dactylosporangium</taxon>
    </lineage>
</organism>
<sequence>MQQHSKPRKSGADMSERNTVLRSLHDAGLATWFGGSLMGAVGLNGAAAKVQNPRERMKVASIGWDRWTPVNAAAIGSHLAGAAGLLITNADRVGSQRGVATMSAVKTGLTLAALGATAYSRVLGRKIEQAAEVPVTGVTEPAPETPPDISSAQRKLRVAQWSIPALTGALVAVSALAGEQQRSNGGKRDLWHRAAQALAH</sequence>
<gene>
    <name evidence="1" type="ORF">Daura_23275</name>
</gene>
<keyword evidence="2" id="KW-1185">Reference proteome</keyword>
<evidence type="ECO:0000313" key="1">
    <source>
        <dbReference type="EMBL" id="UWZ58833.1"/>
    </source>
</evidence>
<accession>A0A9Q9IPH1</accession>
<dbReference type="RefSeq" id="WP_211273672.1">
    <property type="nucleotide sequence ID" value="NZ_CP073767.1"/>
</dbReference>
<dbReference type="EMBL" id="CP073767">
    <property type="protein sequence ID" value="UWZ58833.1"/>
    <property type="molecule type" value="Genomic_DNA"/>
</dbReference>
<proteinExistence type="predicted"/>
<dbReference type="Proteomes" id="UP001058003">
    <property type="component" value="Chromosome"/>
</dbReference>
<dbReference type="KEGG" id="daur:Daura_23275"/>
<dbReference type="AlphaFoldDB" id="A0A9Q9IPH1"/>
<reference evidence="1" key="1">
    <citation type="submission" date="2021-04" db="EMBL/GenBank/DDBJ databases">
        <title>Dactylosporangium aurantiacum NRRL B-8018 full assembly.</title>
        <authorList>
            <person name="Hartkoorn R.C."/>
            <person name="Beaudoing E."/>
            <person name="Hot D."/>
        </authorList>
    </citation>
    <scope>NUCLEOTIDE SEQUENCE</scope>
    <source>
        <strain evidence="1">NRRL B-8018</strain>
    </source>
</reference>
<name>A0A9Q9IPH1_9ACTN</name>
<evidence type="ECO:0000313" key="2">
    <source>
        <dbReference type="Proteomes" id="UP001058003"/>
    </source>
</evidence>